<evidence type="ECO:0000313" key="3">
    <source>
        <dbReference type="Proteomes" id="UP000078546"/>
    </source>
</evidence>
<organism evidence="1 4">
    <name type="scientific">Plasmodium ovale curtisi</name>
    <dbReference type="NCBI Taxonomy" id="864141"/>
    <lineage>
        <taxon>Eukaryota</taxon>
        <taxon>Sar</taxon>
        <taxon>Alveolata</taxon>
        <taxon>Apicomplexa</taxon>
        <taxon>Aconoidasida</taxon>
        <taxon>Haemosporida</taxon>
        <taxon>Plasmodiidae</taxon>
        <taxon>Plasmodium</taxon>
        <taxon>Plasmodium (Plasmodium)</taxon>
    </lineage>
</organism>
<name>A0A1A8VPG2_PLAOA</name>
<dbReference type="EMBL" id="FLQV01002283">
    <property type="protein sequence ID" value="SBT01076.1"/>
    <property type="molecule type" value="Genomic_DNA"/>
</dbReference>
<proteinExistence type="predicted"/>
<dbReference type="VEuPathDB" id="PlasmoDB:PocGH01_07035550"/>
<dbReference type="AlphaFoldDB" id="A0A1A8VPG2"/>
<dbReference type="Proteomes" id="UP000078546">
    <property type="component" value="Unassembled WGS sequence"/>
</dbReference>
<dbReference type="EMBL" id="FLQU01000202">
    <property type="protein sequence ID" value="SBS82276.1"/>
    <property type="molecule type" value="Genomic_DNA"/>
</dbReference>
<reference evidence="1" key="1">
    <citation type="submission" date="2016-05" db="EMBL/GenBank/DDBJ databases">
        <authorList>
            <person name="Lavstsen T."/>
            <person name="Jespersen J.S."/>
        </authorList>
    </citation>
    <scope>NUCLEOTIDE SEQUENCE [LARGE SCALE GENOMIC DNA]</scope>
</reference>
<gene>
    <name evidence="2" type="ORF">POVCU1_064430</name>
    <name evidence="1" type="ORF">POVCU2_0014650</name>
</gene>
<dbReference type="Proteomes" id="UP000078560">
    <property type="component" value="Unassembled WGS sequence"/>
</dbReference>
<reference evidence="3 4" key="2">
    <citation type="submission" date="2016-05" db="EMBL/GenBank/DDBJ databases">
        <authorList>
            <person name="Naeem Raeece"/>
        </authorList>
    </citation>
    <scope>NUCLEOTIDE SEQUENCE [LARGE SCALE GENOMIC DNA]</scope>
</reference>
<sequence>MENKEALFYNSVTDPYVVNYVWLYGDSKDEQVNNAQNALHLGNTRNSAHRGNRQANYLNALRKQVPTMNDSEKREDLTN</sequence>
<protein>
    <submittedName>
        <fullName evidence="1">Uncharacterized protein</fullName>
    </submittedName>
</protein>
<evidence type="ECO:0000313" key="1">
    <source>
        <dbReference type="EMBL" id="SBS82276.1"/>
    </source>
</evidence>
<evidence type="ECO:0000313" key="4">
    <source>
        <dbReference type="Proteomes" id="UP000078560"/>
    </source>
</evidence>
<accession>A0A1A8VPG2</accession>
<evidence type="ECO:0000313" key="2">
    <source>
        <dbReference type="EMBL" id="SBT01076.1"/>
    </source>
</evidence>